<protein>
    <submittedName>
        <fullName evidence="3">Uncharacterized protein</fullName>
    </submittedName>
</protein>
<dbReference type="RefSeq" id="WP_024543879.1">
    <property type="nucleotide sequence ID" value="NZ_LR214938.2"/>
</dbReference>
<organism evidence="3">
    <name type="scientific">Metamycoplasma salivarium</name>
    <name type="common">Mycoplasma salivarium</name>
    <dbReference type="NCBI Taxonomy" id="2124"/>
    <lineage>
        <taxon>Bacteria</taxon>
        <taxon>Bacillati</taxon>
        <taxon>Mycoplasmatota</taxon>
        <taxon>Mycoplasmoidales</taxon>
        <taxon>Metamycoplasmataceae</taxon>
        <taxon>Metamycoplasma</taxon>
    </lineage>
</organism>
<proteinExistence type="predicted"/>
<reference evidence="3" key="1">
    <citation type="submission" date="2019-01" db="EMBL/GenBank/DDBJ databases">
        <authorList>
            <consortium name="Pathogen Informatics"/>
        </authorList>
    </citation>
    <scope>NUCLEOTIDE SEQUENCE [LARGE SCALE GENOMIC DNA]</scope>
    <source>
        <strain evidence="3">NCTC10113</strain>
    </source>
</reference>
<keyword evidence="2" id="KW-0472">Membrane</keyword>
<geneLocation type="plasmid" evidence="3">
    <name>2</name>
</geneLocation>
<evidence type="ECO:0000256" key="1">
    <source>
        <dbReference type="SAM" id="Coils"/>
    </source>
</evidence>
<dbReference type="EMBL" id="LR214939">
    <property type="protein sequence ID" value="VEU56622.1"/>
    <property type="molecule type" value="Genomic_DNA"/>
</dbReference>
<keyword evidence="2" id="KW-0812">Transmembrane</keyword>
<evidence type="ECO:0000313" key="3">
    <source>
        <dbReference type="EMBL" id="VEU56622.1"/>
    </source>
</evidence>
<keyword evidence="3" id="KW-0614">Plasmid</keyword>
<feature type="coiled-coil region" evidence="1">
    <location>
        <begin position="114"/>
        <end position="141"/>
    </location>
</feature>
<keyword evidence="2" id="KW-1133">Transmembrane helix</keyword>
<feature type="transmembrane region" description="Helical" evidence="2">
    <location>
        <begin position="193"/>
        <end position="216"/>
    </location>
</feature>
<keyword evidence="1" id="KW-0175">Coiled coil</keyword>
<accession>A0A448ZZG6</accession>
<name>A0A448ZZG6_METSV</name>
<dbReference type="AlphaFoldDB" id="A0A448ZZG6"/>
<sequence length="425" mass="48930">MTILKELLYTISSLPQIVNVSSTNTPNENIDTKNLEKLLSFINAQEGTINKIVNGKGLYQKRFETLTLEEKKNFFKEVMRNSATTKEQKNIIEEKLKDDKFVNEHLDSFFDSTIQNIIRAKSNENKSKKQLKNDLKEKKRLETDPEHYINDSSEVSSKKIYAELKQLEGILNEYEIILKPLLKKIEMIETIKYSLNLLQILLAASIVATTMVGIFFPPALTAIPHLSLASFAIGAIQIALEMYVTELKQLNNNNQNLLKALSVAFRGYGQLGVEKLLSKSYTRIDKIYGSNLTNKLNIILAIWSGIQNIRSAIASENEIRQIISLRDKMHTLSKGFISRWINFRERNIFVVIEETKQHGDYHEDGYGGQNILFKNLDENKIYTLEEMLAMPNQYLLMYKLIKVHDKNKGWYIRSLPNDIKEDNLG</sequence>
<evidence type="ECO:0000256" key="2">
    <source>
        <dbReference type="SAM" id="Phobius"/>
    </source>
</evidence>
<gene>
    <name evidence="3" type="ORF">NCTC10113_01537</name>
</gene>